<evidence type="ECO:0000313" key="5">
    <source>
        <dbReference type="EMBL" id="PRP72801.1"/>
    </source>
</evidence>
<dbReference type="InterPro" id="IPR051075">
    <property type="entry name" value="SCF_subunit_WD-repeat"/>
</dbReference>
<name>A0A2P6MM81_9EUKA</name>
<evidence type="ECO:0000259" key="4">
    <source>
        <dbReference type="PROSITE" id="PS50181"/>
    </source>
</evidence>
<sequence>MRSKPPSKRHSSYAIDLEAPKKKERVSPRNPINLLDDVTHPVNAVIKYPSILNNLRGVSADVPLHIEDMVVVRKDFMQLPVEVASHVLSYLTAPDLCRSGRVSQLWRSLCEDQSLWKDKYSRSKWKIDNHYLQTTINHLLDLRPDDDTLDFACYDPSSNQFDWKDMYRHKYSQMQNWYHNRYREYSFHVPGRPVHVNIFHGKFMILAYDLGAAGPTERRVFKLKIYDLTSVTWPSHTNIASLGERSPSKISTRTVVSSLIEWKSLEEEGLVLVKEDETIRCLAVDENSGCLVPRYEIGVRSYGVEGVHFVKMCVEGNRFHCFTTDGVLRSWEVKTGHLLNEITTDLHLWSLSQVIAHGKWVAVLICNNKIAVYNTVDGVSHPARVFFADPDQKYESQHLVHKILISSHQREDVLYASLHTGSISRFDLQSGNPLPSLVDHVAPTRDIISGDSRDIFSSSEDGTVKMWEGGEDSTKNPSTFIVLHQHLLNKTNQKGQIVHMSAADHRLMALSHFGKIKLWDTTTGNLLFSIGYRNLTTAIFNDLFLVAVVGQEIVVRDFRPVPENLGSPRRTTTSHFSLSPPTSPPLETSPVPGMSPLSTPVVIDIVYSPPMSPVREHIIDVDKEHEKVIELEDAEDKIDRSETNPYYANQSHCASVEVTEIWLAFSLLQGVRSWGSTKGRPEDYFDLQIGLFQLRLVNEDARPRPIVG</sequence>
<comment type="caution">
    <text evidence="5">The sequence shown here is derived from an EMBL/GenBank/DDBJ whole genome shotgun (WGS) entry which is preliminary data.</text>
</comment>
<dbReference type="InterPro" id="IPR001810">
    <property type="entry name" value="F-box_dom"/>
</dbReference>
<evidence type="ECO:0000256" key="2">
    <source>
        <dbReference type="ARBA" id="ARBA00022737"/>
    </source>
</evidence>
<reference evidence="5 6" key="1">
    <citation type="journal article" date="2018" name="Genome Biol. Evol.">
        <title>Multiple Roots of Fruiting Body Formation in Amoebozoa.</title>
        <authorList>
            <person name="Hillmann F."/>
            <person name="Forbes G."/>
            <person name="Novohradska S."/>
            <person name="Ferling I."/>
            <person name="Riege K."/>
            <person name="Groth M."/>
            <person name="Westermann M."/>
            <person name="Marz M."/>
            <person name="Spaller T."/>
            <person name="Winckler T."/>
            <person name="Schaap P."/>
            <person name="Glockner G."/>
        </authorList>
    </citation>
    <scope>NUCLEOTIDE SEQUENCE [LARGE SCALE GENOMIC DNA]</scope>
    <source>
        <strain evidence="5 6">Jena</strain>
    </source>
</reference>
<dbReference type="InterPro" id="IPR011047">
    <property type="entry name" value="Quinoprotein_ADH-like_sf"/>
</dbReference>
<keyword evidence="1" id="KW-0853">WD repeat</keyword>
<dbReference type="SUPFAM" id="SSF81383">
    <property type="entry name" value="F-box domain"/>
    <property type="match status" value="1"/>
</dbReference>
<dbReference type="Gene3D" id="2.130.10.10">
    <property type="entry name" value="YVTN repeat-like/Quinoprotein amine dehydrogenase"/>
    <property type="match status" value="1"/>
</dbReference>
<keyword evidence="2" id="KW-0677">Repeat</keyword>
<dbReference type="AlphaFoldDB" id="A0A2P6MM81"/>
<dbReference type="PANTHER" id="PTHR19872:SF9">
    <property type="entry name" value="UBIQUITIN-BINDING SDF UBIQUITIN LIGASE COMPLEX SUBUNIT"/>
    <property type="match status" value="1"/>
</dbReference>
<dbReference type="Pfam" id="PF12937">
    <property type="entry name" value="F-box-like"/>
    <property type="match status" value="1"/>
</dbReference>
<gene>
    <name evidence="5" type="ORF">PROFUN_07701</name>
</gene>
<dbReference type="SUPFAM" id="SSF50998">
    <property type="entry name" value="Quinoprotein alcohol dehydrogenase-like"/>
    <property type="match status" value="1"/>
</dbReference>
<evidence type="ECO:0000313" key="6">
    <source>
        <dbReference type="Proteomes" id="UP000241769"/>
    </source>
</evidence>
<dbReference type="EMBL" id="MDYQ01000812">
    <property type="protein sequence ID" value="PRP72801.1"/>
    <property type="molecule type" value="Genomic_DNA"/>
</dbReference>
<feature type="region of interest" description="Disordered" evidence="3">
    <location>
        <begin position="563"/>
        <end position="593"/>
    </location>
</feature>
<evidence type="ECO:0000256" key="1">
    <source>
        <dbReference type="ARBA" id="ARBA00022574"/>
    </source>
</evidence>
<feature type="compositionally biased region" description="Low complexity" evidence="3">
    <location>
        <begin position="571"/>
        <end position="590"/>
    </location>
</feature>
<dbReference type="STRING" id="1890364.A0A2P6MM81"/>
<organism evidence="5 6">
    <name type="scientific">Planoprotostelium fungivorum</name>
    <dbReference type="NCBI Taxonomy" id="1890364"/>
    <lineage>
        <taxon>Eukaryota</taxon>
        <taxon>Amoebozoa</taxon>
        <taxon>Evosea</taxon>
        <taxon>Variosea</taxon>
        <taxon>Cavosteliida</taxon>
        <taxon>Cavosteliaceae</taxon>
        <taxon>Planoprotostelium</taxon>
    </lineage>
</organism>
<dbReference type="Proteomes" id="UP000241769">
    <property type="component" value="Unassembled WGS sequence"/>
</dbReference>
<dbReference type="OrthoDB" id="3219396at2759"/>
<protein>
    <recommendedName>
        <fullName evidence="4">F-box domain-containing protein</fullName>
    </recommendedName>
</protein>
<dbReference type="PANTHER" id="PTHR19872">
    <property type="entry name" value="UBIQUITIN LIGASE SPECIFICITY FACTOR/HREP PROTEIN"/>
    <property type="match status" value="1"/>
</dbReference>
<dbReference type="InterPro" id="IPR036047">
    <property type="entry name" value="F-box-like_dom_sf"/>
</dbReference>
<keyword evidence="6" id="KW-1185">Reference proteome</keyword>
<feature type="domain" description="F-box" evidence="4">
    <location>
        <begin position="73"/>
        <end position="119"/>
    </location>
</feature>
<evidence type="ECO:0000256" key="3">
    <source>
        <dbReference type="SAM" id="MobiDB-lite"/>
    </source>
</evidence>
<accession>A0A2P6MM81</accession>
<dbReference type="SMART" id="SM00256">
    <property type="entry name" value="FBOX"/>
    <property type="match status" value="1"/>
</dbReference>
<dbReference type="InterPro" id="IPR015943">
    <property type="entry name" value="WD40/YVTN_repeat-like_dom_sf"/>
</dbReference>
<proteinExistence type="predicted"/>
<dbReference type="InParanoid" id="A0A2P6MM81"/>
<dbReference type="PROSITE" id="PS50181">
    <property type="entry name" value="FBOX"/>
    <property type="match status" value="1"/>
</dbReference>
<dbReference type="Gene3D" id="1.20.1280.50">
    <property type="match status" value="1"/>
</dbReference>